<dbReference type="EMBL" id="ML995558">
    <property type="protein sequence ID" value="KAF2135702.1"/>
    <property type="molecule type" value="Genomic_DNA"/>
</dbReference>
<dbReference type="SUPFAM" id="SSF53474">
    <property type="entry name" value="alpha/beta-Hydrolases"/>
    <property type="match status" value="1"/>
</dbReference>
<feature type="domain" description="Dienelactone hydrolase" evidence="1">
    <location>
        <begin position="32"/>
        <end position="249"/>
    </location>
</feature>
<evidence type="ECO:0000313" key="2">
    <source>
        <dbReference type="EMBL" id="KAF2135702.1"/>
    </source>
</evidence>
<dbReference type="InterPro" id="IPR002925">
    <property type="entry name" value="Dienelactn_hydro"/>
</dbReference>
<organism evidence="2 3">
    <name type="scientific">Aplosporella prunicola CBS 121167</name>
    <dbReference type="NCBI Taxonomy" id="1176127"/>
    <lineage>
        <taxon>Eukaryota</taxon>
        <taxon>Fungi</taxon>
        <taxon>Dikarya</taxon>
        <taxon>Ascomycota</taxon>
        <taxon>Pezizomycotina</taxon>
        <taxon>Dothideomycetes</taxon>
        <taxon>Dothideomycetes incertae sedis</taxon>
        <taxon>Botryosphaeriales</taxon>
        <taxon>Aplosporellaceae</taxon>
        <taxon>Aplosporella</taxon>
    </lineage>
</organism>
<dbReference type="AlphaFoldDB" id="A0A6A6AUK4"/>
<gene>
    <name evidence="2" type="ORF">K452DRAFT_293022</name>
</gene>
<dbReference type="GeneID" id="54298979"/>
<dbReference type="InterPro" id="IPR029058">
    <property type="entry name" value="AB_hydrolase_fold"/>
</dbReference>
<protein>
    <recommendedName>
        <fullName evidence="1">Dienelactone hydrolase domain-containing protein</fullName>
    </recommendedName>
</protein>
<dbReference type="PANTHER" id="PTHR47668:SF1">
    <property type="entry name" value="DIENELACTONE HYDROLASE DOMAIN-CONTAINING PROTEIN-RELATED"/>
    <property type="match status" value="1"/>
</dbReference>
<dbReference type="Proteomes" id="UP000799438">
    <property type="component" value="Unassembled WGS sequence"/>
</dbReference>
<proteinExistence type="predicted"/>
<name>A0A6A6AUK4_9PEZI</name>
<dbReference type="Gene3D" id="3.40.50.1820">
    <property type="entry name" value="alpha/beta hydrolase"/>
    <property type="match status" value="1"/>
</dbReference>
<dbReference type="RefSeq" id="XP_033391420.1">
    <property type="nucleotide sequence ID" value="XM_033541483.1"/>
</dbReference>
<reference evidence="2" key="1">
    <citation type="journal article" date="2020" name="Stud. Mycol.">
        <title>101 Dothideomycetes genomes: a test case for predicting lifestyles and emergence of pathogens.</title>
        <authorList>
            <person name="Haridas S."/>
            <person name="Albert R."/>
            <person name="Binder M."/>
            <person name="Bloem J."/>
            <person name="Labutti K."/>
            <person name="Salamov A."/>
            <person name="Andreopoulos B."/>
            <person name="Baker S."/>
            <person name="Barry K."/>
            <person name="Bills G."/>
            <person name="Bluhm B."/>
            <person name="Cannon C."/>
            <person name="Castanera R."/>
            <person name="Culley D."/>
            <person name="Daum C."/>
            <person name="Ezra D."/>
            <person name="Gonzalez J."/>
            <person name="Henrissat B."/>
            <person name="Kuo A."/>
            <person name="Liang C."/>
            <person name="Lipzen A."/>
            <person name="Lutzoni F."/>
            <person name="Magnuson J."/>
            <person name="Mondo S."/>
            <person name="Nolan M."/>
            <person name="Ohm R."/>
            <person name="Pangilinan J."/>
            <person name="Park H.-J."/>
            <person name="Ramirez L."/>
            <person name="Alfaro M."/>
            <person name="Sun H."/>
            <person name="Tritt A."/>
            <person name="Yoshinaga Y."/>
            <person name="Zwiers L.-H."/>
            <person name="Turgeon B."/>
            <person name="Goodwin S."/>
            <person name="Spatafora J."/>
            <person name="Crous P."/>
            <person name="Grigoriev I."/>
        </authorList>
    </citation>
    <scope>NUCLEOTIDE SEQUENCE</scope>
    <source>
        <strain evidence="2">CBS 121167</strain>
    </source>
</reference>
<sequence>MASQHSAACCSIPPVVSEGYEAKGNYTTIDGMRTYQTGPSDAKHAILIISDIFGFYPQTLQGADILAHSDKDRKYQVFIPDFFDGKPAHISWYPPDNDDKKKKMGDFFAGPASPPKTVARVPKVVDEINGKVSGIESWGILGFCWGGKIVNLTSTADTKFKVAAIAHPAMLDPNDAPNITIPVVMLPSKDEDKDAAAKWQQGLKVKNQVEFFPEQIHGFMAARSDLSDEKVKTAYEQGYKTVLSFFHEHL</sequence>
<dbReference type="Pfam" id="PF01738">
    <property type="entry name" value="DLH"/>
    <property type="match status" value="1"/>
</dbReference>
<dbReference type="PANTHER" id="PTHR47668">
    <property type="entry name" value="DIENELACTONE HYDROLASE FAMILY PROTEIN (AFU_ORTHOLOGUE AFUA_6G01940)"/>
    <property type="match status" value="1"/>
</dbReference>
<evidence type="ECO:0000259" key="1">
    <source>
        <dbReference type="Pfam" id="PF01738"/>
    </source>
</evidence>
<dbReference type="OrthoDB" id="2147163at2759"/>
<dbReference type="GO" id="GO:0016787">
    <property type="term" value="F:hydrolase activity"/>
    <property type="evidence" value="ECO:0007669"/>
    <property type="project" value="InterPro"/>
</dbReference>
<keyword evidence="3" id="KW-1185">Reference proteome</keyword>
<accession>A0A6A6AUK4</accession>
<evidence type="ECO:0000313" key="3">
    <source>
        <dbReference type="Proteomes" id="UP000799438"/>
    </source>
</evidence>